<evidence type="ECO:0000256" key="6">
    <source>
        <dbReference type="ARBA" id="ARBA00023125"/>
    </source>
</evidence>
<accession>A0A4Q0PFY2</accession>
<keyword evidence="3 9" id="KW-0547">Nucleotide-binding</keyword>
<dbReference type="Pfam" id="PF05192">
    <property type="entry name" value="MutS_III"/>
    <property type="match status" value="1"/>
</dbReference>
<dbReference type="InterPro" id="IPR005748">
    <property type="entry name" value="DNA_mismatch_repair_MutS"/>
</dbReference>
<proteinExistence type="inferred from homology"/>
<name>A0A4Q0PFY2_9FLAO</name>
<evidence type="ECO:0000313" key="12">
    <source>
        <dbReference type="EMBL" id="RXG25857.1"/>
    </source>
</evidence>
<dbReference type="Gene3D" id="1.10.1420.10">
    <property type="match status" value="2"/>
</dbReference>
<keyword evidence="5 9" id="KW-0067">ATP-binding</keyword>
<evidence type="ECO:0000256" key="7">
    <source>
        <dbReference type="ARBA" id="ARBA00023204"/>
    </source>
</evidence>
<dbReference type="InterPro" id="IPR007695">
    <property type="entry name" value="DNA_mismatch_repair_MutS-lik_N"/>
</dbReference>
<dbReference type="PIRSF" id="PIRSF037677">
    <property type="entry name" value="DNA_mis_repair_Msh6"/>
    <property type="match status" value="1"/>
</dbReference>
<dbReference type="FunFam" id="3.40.50.300:FF:000870">
    <property type="entry name" value="MutS protein homolog 4"/>
    <property type="match status" value="1"/>
</dbReference>
<dbReference type="InterPro" id="IPR007860">
    <property type="entry name" value="DNA_mmatch_repair_MutS_con_dom"/>
</dbReference>
<dbReference type="NCBIfam" id="NF003810">
    <property type="entry name" value="PRK05399.1"/>
    <property type="match status" value="1"/>
</dbReference>
<protein>
    <recommendedName>
        <fullName evidence="2 9">DNA mismatch repair protein MutS</fullName>
    </recommendedName>
</protein>
<comment type="similarity">
    <text evidence="1 9 10">Belongs to the DNA mismatch repair MutS family.</text>
</comment>
<evidence type="ECO:0000313" key="13">
    <source>
        <dbReference type="Proteomes" id="UP000289859"/>
    </source>
</evidence>
<evidence type="ECO:0000256" key="1">
    <source>
        <dbReference type="ARBA" id="ARBA00006271"/>
    </source>
</evidence>
<dbReference type="NCBIfam" id="TIGR01070">
    <property type="entry name" value="mutS1"/>
    <property type="match status" value="1"/>
</dbReference>
<dbReference type="GO" id="GO:0003684">
    <property type="term" value="F:damaged DNA binding"/>
    <property type="evidence" value="ECO:0007669"/>
    <property type="project" value="UniProtKB-UniRule"/>
</dbReference>
<dbReference type="OrthoDB" id="9802448at2"/>
<dbReference type="GO" id="GO:0005829">
    <property type="term" value="C:cytosol"/>
    <property type="evidence" value="ECO:0007669"/>
    <property type="project" value="TreeGrafter"/>
</dbReference>
<gene>
    <name evidence="9" type="primary">mutS</name>
    <name evidence="12" type="ORF">DSM02_1027</name>
</gene>
<keyword evidence="13" id="KW-1185">Reference proteome</keyword>
<dbReference type="SUPFAM" id="SSF52540">
    <property type="entry name" value="P-loop containing nucleoside triphosphate hydrolases"/>
    <property type="match status" value="1"/>
</dbReference>
<dbReference type="InterPro" id="IPR000432">
    <property type="entry name" value="DNA_mismatch_repair_MutS_C"/>
</dbReference>
<keyword evidence="6 9" id="KW-0238">DNA-binding</keyword>
<sequence length="875" mass="98901">MAKKPKKKSVTPLMKQYNGIKNKYPDALLLFRVGDFYETFGEDAVKAAGILGIILTNRNNGSERTELAGFPHHSLNTYLPKLVKAGCRVAICDQLEDPKQTKNIVKRGVTELVTPGVALNDEVLQSKSNNFLGAIHFGKRLIGLSFLDVSTGEFLTTQGDAAYIDKLLQNFSPSELLISKKNKADFRDSFGTDFHIFYQEDWVFKTDFAHESLNKHFNTKSLKGFGIEHLEEGIIAAGAALHYLSETQHHQLKHISSIARIAEDAYVWMDRFTIRNLELYQGTSTKAITLLDVIDKTISPMGGRLLKRWLALPLKTLETITERHEIVEYILKNPEFYSQLSADIKRIGDVERLISKVATGKVSPREIILLKNSLEAMVPIKILGEQADNQALQILSEKLNNLEHLRSKIKATLNEDAPVNILKGSTIAPDFHEELDELRNLATSGKAYLDKMLERETERTGITSLKIASNNVFGYYIEVRNTHKDKVPPEWIRKQTLVNAERYITEELKEYEAKILGAEERILAIEQQLFNQLVSWITQFIQPVQINANIIAQLDCLRSYACLANENKYSRPELDDSYELEIKEGRHPVIEKQLPISEPYIANDTFLDRDTQQMIMITGPNMSGKSAILRQTALIVLLAQMGSFVPAKAARIGLVDRIFTRVGASDNISMGESTFMVEMNETASILNNISDRSLVLLDEIGRGTSTYDGISIAWAISEYLHEHPSRPKTLFATHYHELNDMGETFNRIKNFNVSVKELKDNVLFLRKLIPGGSAHSFGIHVAKMAGMPQQVLHRANKMLAQLEKSNRKEEHKDSLKAAQDDEMQLSFFNLDDPLLEEIKGEILHTDIDTLTPVEALMKLNEIKRMLVRSKKNQVS</sequence>
<dbReference type="InterPro" id="IPR016151">
    <property type="entry name" value="DNA_mismatch_repair_MutS_N"/>
</dbReference>
<dbReference type="RefSeq" id="WP_128764620.1">
    <property type="nucleotide sequence ID" value="NZ_JBHUOO010000044.1"/>
</dbReference>
<dbReference type="PANTHER" id="PTHR11361:SF34">
    <property type="entry name" value="DNA MISMATCH REPAIR PROTEIN MSH1, MITOCHONDRIAL"/>
    <property type="match status" value="1"/>
</dbReference>
<dbReference type="InterPro" id="IPR036187">
    <property type="entry name" value="DNA_mismatch_repair_MutS_sf"/>
</dbReference>
<dbReference type="Pfam" id="PF05190">
    <property type="entry name" value="MutS_IV"/>
    <property type="match status" value="1"/>
</dbReference>
<evidence type="ECO:0000259" key="11">
    <source>
        <dbReference type="PROSITE" id="PS00486"/>
    </source>
</evidence>
<dbReference type="CDD" id="cd03284">
    <property type="entry name" value="ABC_MutS1"/>
    <property type="match status" value="1"/>
</dbReference>
<evidence type="ECO:0000256" key="3">
    <source>
        <dbReference type="ARBA" id="ARBA00022741"/>
    </source>
</evidence>
<comment type="caution">
    <text evidence="12">The sequence shown here is derived from an EMBL/GenBank/DDBJ whole genome shotgun (WGS) entry which is preliminary data.</text>
</comment>
<dbReference type="GO" id="GO:0005524">
    <property type="term" value="F:ATP binding"/>
    <property type="evidence" value="ECO:0007669"/>
    <property type="project" value="UniProtKB-UniRule"/>
</dbReference>
<dbReference type="Gene3D" id="3.40.1170.10">
    <property type="entry name" value="DNA repair protein MutS, domain I"/>
    <property type="match status" value="1"/>
</dbReference>
<dbReference type="InterPro" id="IPR036678">
    <property type="entry name" value="MutS_con_dom_sf"/>
</dbReference>
<dbReference type="Gene3D" id="3.40.50.300">
    <property type="entry name" value="P-loop containing nucleotide triphosphate hydrolases"/>
    <property type="match status" value="1"/>
</dbReference>
<dbReference type="InterPro" id="IPR045076">
    <property type="entry name" value="MutS"/>
</dbReference>
<comment type="function">
    <text evidence="8 9">This protein is involved in the repair of mismatches in DNA. It is possible that it carries out the mismatch recognition step. This protein has a weak ATPase activity.</text>
</comment>
<dbReference type="PROSITE" id="PS00486">
    <property type="entry name" value="DNA_MISMATCH_REPAIR_2"/>
    <property type="match status" value="1"/>
</dbReference>
<dbReference type="Pfam" id="PF05188">
    <property type="entry name" value="MutS_II"/>
    <property type="match status" value="1"/>
</dbReference>
<dbReference type="Pfam" id="PF01624">
    <property type="entry name" value="MutS_I"/>
    <property type="match status" value="1"/>
</dbReference>
<dbReference type="GO" id="GO:0030983">
    <property type="term" value="F:mismatched DNA binding"/>
    <property type="evidence" value="ECO:0007669"/>
    <property type="project" value="InterPro"/>
</dbReference>
<dbReference type="SMART" id="SM00534">
    <property type="entry name" value="MUTSac"/>
    <property type="match status" value="1"/>
</dbReference>
<dbReference type="InterPro" id="IPR007861">
    <property type="entry name" value="DNA_mismatch_repair_MutS_clamp"/>
</dbReference>
<dbReference type="GO" id="GO:0006298">
    <property type="term" value="P:mismatch repair"/>
    <property type="evidence" value="ECO:0007669"/>
    <property type="project" value="UniProtKB-UniRule"/>
</dbReference>
<evidence type="ECO:0000256" key="2">
    <source>
        <dbReference type="ARBA" id="ARBA00021982"/>
    </source>
</evidence>
<keyword evidence="7 9" id="KW-0234">DNA repair</keyword>
<keyword evidence="4 9" id="KW-0227">DNA damage</keyword>
<dbReference type="Pfam" id="PF00488">
    <property type="entry name" value="MutS_V"/>
    <property type="match status" value="1"/>
</dbReference>
<dbReference type="InterPro" id="IPR017261">
    <property type="entry name" value="DNA_mismatch_repair_MutS/MSH"/>
</dbReference>
<dbReference type="Proteomes" id="UP000289859">
    <property type="component" value="Unassembled WGS sequence"/>
</dbReference>
<organism evidence="12 13">
    <name type="scientific">Leeuwenhoekiella polynyae</name>
    <dbReference type="NCBI Taxonomy" id="1550906"/>
    <lineage>
        <taxon>Bacteria</taxon>
        <taxon>Pseudomonadati</taxon>
        <taxon>Bacteroidota</taxon>
        <taxon>Flavobacteriia</taxon>
        <taxon>Flavobacteriales</taxon>
        <taxon>Flavobacteriaceae</taxon>
        <taxon>Leeuwenhoekiella</taxon>
    </lineage>
</organism>
<dbReference type="SMART" id="SM00533">
    <property type="entry name" value="MUTSd"/>
    <property type="match status" value="1"/>
</dbReference>
<dbReference type="SUPFAM" id="SSF48334">
    <property type="entry name" value="DNA repair protein MutS, domain III"/>
    <property type="match status" value="1"/>
</dbReference>
<dbReference type="SUPFAM" id="SSF53150">
    <property type="entry name" value="DNA repair protein MutS, domain II"/>
    <property type="match status" value="1"/>
</dbReference>
<evidence type="ECO:0000256" key="4">
    <source>
        <dbReference type="ARBA" id="ARBA00022763"/>
    </source>
</evidence>
<feature type="binding site" evidence="9">
    <location>
        <begin position="619"/>
        <end position="626"/>
    </location>
    <ligand>
        <name>ATP</name>
        <dbReference type="ChEBI" id="CHEBI:30616"/>
    </ligand>
</feature>
<reference evidence="12 13" key="1">
    <citation type="submission" date="2018-07" db="EMBL/GenBank/DDBJ databases">
        <title>Leeuwenhoekiella genomics.</title>
        <authorList>
            <person name="Tahon G."/>
            <person name="Willems A."/>
        </authorList>
    </citation>
    <scope>NUCLEOTIDE SEQUENCE [LARGE SCALE GENOMIC DNA]</scope>
    <source>
        <strain evidence="12 13">LMG 29608</strain>
    </source>
</reference>
<feature type="domain" description="DNA mismatch repair proteins mutS family" evidence="11">
    <location>
        <begin position="693"/>
        <end position="709"/>
    </location>
</feature>
<evidence type="ECO:0000256" key="9">
    <source>
        <dbReference type="HAMAP-Rule" id="MF_00096"/>
    </source>
</evidence>
<dbReference type="PANTHER" id="PTHR11361">
    <property type="entry name" value="DNA MISMATCH REPAIR PROTEIN MUTS FAMILY MEMBER"/>
    <property type="match status" value="1"/>
</dbReference>
<dbReference type="InterPro" id="IPR027417">
    <property type="entry name" value="P-loop_NTPase"/>
</dbReference>
<dbReference type="AlphaFoldDB" id="A0A4Q0PFY2"/>
<evidence type="ECO:0000256" key="10">
    <source>
        <dbReference type="RuleBase" id="RU003756"/>
    </source>
</evidence>
<evidence type="ECO:0000256" key="8">
    <source>
        <dbReference type="ARBA" id="ARBA00024647"/>
    </source>
</evidence>
<dbReference type="SUPFAM" id="SSF55271">
    <property type="entry name" value="DNA repair protein MutS, domain I"/>
    <property type="match status" value="1"/>
</dbReference>
<dbReference type="EMBL" id="QOVK01000002">
    <property type="protein sequence ID" value="RXG25857.1"/>
    <property type="molecule type" value="Genomic_DNA"/>
</dbReference>
<dbReference type="HAMAP" id="MF_00096">
    <property type="entry name" value="MutS"/>
    <property type="match status" value="1"/>
</dbReference>
<dbReference type="InterPro" id="IPR007696">
    <property type="entry name" value="DNA_mismatch_repair_MutS_core"/>
</dbReference>
<dbReference type="GO" id="GO:0140664">
    <property type="term" value="F:ATP-dependent DNA damage sensor activity"/>
    <property type="evidence" value="ECO:0007669"/>
    <property type="project" value="InterPro"/>
</dbReference>
<evidence type="ECO:0000256" key="5">
    <source>
        <dbReference type="ARBA" id="ARBA00022840"/>
    </source>
</evidence>
<dbReference type="Gene3D" id="3.30.420.110">
    <property type="entry name" value="MutS, connector domain"/>
    <property type="match status" value="1"/>
</dbReference>